<feature type="region of interest" description="Disordered" evidence="1">
    <location>
        <begin position="1"/>
        <end position="70"/>
    </location>
</feature>
<dbReference type="AlphaFoldDB" id="A0A5B9M6L6"/>
<protein>
    <submittedName>
        <fullName evidence="2">Uncharacterized protein</fullName>
    </submittedName>
</protein>
<name>A0A5B9M6L6_9BACT</name>
<feature type="compositionally biased region" description="Polar residues" evidence="1">
    <location>
        <begin position="40"/>
        <end position="54"/>
    </location>
</feature>
<dbReference type="Proteomes" id="UP000321353">
    <property type="component" value="Chromosome"/>
</dbReference>
<evidence type="ECO:0000313" key="2">
    <source>
        <dbReference type="EMBL" id="QEF96838.1"/>
    </source>
</evidence>
<accession>A0A5B9M6L6</accession>
<dbReference type="KEGG" id="smam:Mal15_08680"/>
<proteinExistence type="predicted"/>
<reference evidence="2 3" key="1">
    <citation type="submission" date="2019-02" db="EMBL/GenBank/DDBJ databases">
        <title>Planctomycetal bacteria perform biofilm scaping via a novel small molecule.</title>
        <authorList>
            <person name="Jeske O."/>
            <person name="Boedeker C."/>
            <person name="Wiegand S."/>
            <person name="Breitling P."/>
            <person name="Kallscheuer N."/>
            <person name="Jogler M."/>
            <person name="Rohde M."/>
            <person name="Petersen J."/>
            <person name="Medema M.H."/>
            <person name="Surup F."/>
            <person name="Jogler C."/>
        </authorList>
    </citation>
    <scope>NUCLEOTIDE SEQUENCE [LARGE SCALE GENOMIC DNA]</scope>
    <source>
        <strain evidence="2 3">Mal15</strain>
    </source>
</reference>
<gene>
    <name evidence="2" type="ORF">Mal15_08680</name>
</gene>
<evidence type="ECO:0000313" key="3">
    <source>
        <dbReference type="Proteomes" id="UP000321353"/>
    </source>
</evidence>
<organism evidence="2 3">
    <name type="scientific">Stieleria maiorica</name>
    <dbReference type="NCBI Taxonomy" id="2795974"/>
    <lineage>
        <taxon>Bacteria</taxon>
        <taxon>Pseudomonadati</taxon>
        <taxon>Planctomycetota</taxon>
        <taxon>Planctomycetia</taxon>
        <taxon>Pirellulales</taxon>
        <taxon>Pirellulaceae</taxon>
        <taxon>Stieleria</taxon>
    </lineage>
</organism>
<dbReference type="EMBL" id="CP036264">
    <property type="protein sequence ID" value="QEF96838.1"/>
    <property type="molecule type" value="Genomic_DNA"/>
</dbReference>
<keyword evidence="3" id="KW-1185">Reference proteome</keyword>
<evidence type="ECO:0000256" key="1">
    <source>
        <dbReference type="SAM" id="MobiDB-lite"/>
    </source>
</evidence>
<sequence length="70" mass="7235">MGLGGGLTVESVVSEDAERFSAPESATEPVSDRPQPGLVANTQSSTEGSKQAMPSRNRLFIEGAEENGIG</sequence>